<dbReference type="PANTHER" id="PTHR10887:SF5">
    <property type="entry name" value="RNA HELICASE AQUARIUS"/>
    <property type="match status" value="1"/>
</dbReference>
<keyword evidence="8" id="KW-0067">ATP-binding</keyword>
<reference evidence="23" key="2">
    <citation type="submission" date="2025-09" db="UniProtKB">
        <authorList>
            <consortium name="Ensembl"/>
        </authorList>
    </citation>
    <scope>IDENTIFICATION</scope>
</reference>
<keyword evidence="24" id="KW-1185">Reference proteome</keyword>
<comment type="catalytic activity">
    <reaction evidence="13">
        <text>ATP + H2O = ADP + phosphate + H(+)</text>
        <dbReference type="Rhea" id="RHEA:13065"/>
        <dbReference type="ChEBI" id="CHEBI:15377"/>
        <dbReference type="ChEBI" id="CHEBI:15378"/>
        <dbReference type="ChEBI" id="CHEBI:30616"/>
        <dbReference type="ChEBI" id="CHEBI:43474"/>
        <dbReference type="ChEBI" id="CHEBI:456216"/>
        <dbReference type="EC" id="3.6.4.13"/>
    </reaction>
</comment>
<dbReference type="InterPro" id="IPR041679">
    <property type="entry name" value="DNA2/NAM7-like_C"/>
</dbReference>
<evidence type="ECO:0000256" key="9">
    <source>
        <dbReference type="ARBA" id="ARBA00022884"/>
    </source>
</evidence>
<gene>
    <name evidence="23" type="primary">aqr</name>
</gene>
<feature type="domain" description="RNA helicase aquarius insertion" evidence="22">
    <location>
        <begin position="3"/>
        <end position="91"/>
    </location>
</feature>
<dbReference type="GO" id="GO:0016787">
    <property type="term" value="F:hydrolase activity"/>
    <property type="evidence" value="ECO:0007669"/>
    <property type="project" value="UniProtKB-KW"/>
</dbReference>
<proteinExistence type="inferred from homology"/>
<name>A0A8C9Z7W4_SANLU</name>
<evidence type="ECO:0000313" key="23">
    <source>
        <dbReference type="Ensembl" id="ENSSLUP00000034250.1"/>
    </source>
</evidence>
<dbReference type="Pfam" id="PF13087">
    <property type="entry name" value="AAA_12"/>
    <property type="match status" value="1"/>
</dbReference>
<comment type="function">
    <text evidence="14">Involved in pre-mRNA splicing as component of the spliceosome. Intron-binding spliceosomal protein required to link pre-mRNA splicing and snoRNP (small nucleolar ribonucleoprotein) biogenesis. Plays a key role in position-dependent assembly of intron-encoded box C/D small snoRNP, splicing being required for snoRNP assembly. May act by helping the folding of the snoRNA sequence. Binds to intron of pre-mRNAs in a sequence-independent manner, contacting the region between snoRNA and the branchpoint of introns (40 nucleotides upstream of the branchpoint) during the late stages of splicing. Has ATP-dependent RNA helicase activity and can unwind double-stranded RNA molecules with a 3' overhang (in vitro).</text>
</comment>
<evidence type="ECO:0000256" key="13">
    <source>
        <dbReference type="ARBA" id="ARBA00047984"/>
    </source>
</evidence>
<evidence type="ECO:0000256" key="2">
    <source>
        <dbReference type="ARBA" id="ARBA00012552"/>
    </source>
</evidence>
<evidence type="ECO:0000256" key="11">
    <source>
        <dbReference type="ARBA" id="ARBA00023187"/>
    </source>
</evidence>
<dbReference type="AlphaFoldDB" id="A0A8C9Z7W4"/>
<dbReference type="GO" id="GO:0071013">
    <property type="term" value="C:catalytic step 2 spliceosome"/>
    <property type="evidence" value="ECO:0007669"/>
    <property type="project" value="TreeGrafter"/>
</dbReference>
<evidence type="ECO:0000256" key="18">
    <source>
        <dbReference type="ARBA" id="ARBA00083796"/>
    </source>
</evidence>
<keyword evidence="9" id="KW-0694">RNA-binding</keyword>
<dbReference type="InterPro" id="IPR047187">
    <property type="entry name" value="SF1_C_Upf1"/>
</dbReference>
<sequence length="766" mass="88469">MPNQISTLDFNDTFLSLDHLRLCFPGYTIKVTEENPNLQVFPFRIKFPVSNKADKVKKRKADEEVEDKEEGMTLIVEPYVTLNRGPYPYNQPKRNTIQFTPTQIEAIRAGMQPGLTMVVGPPGTGKTDVAVQIISNLYHNFPEQRTLIVTHSNQALNQLFEKIMALDIDERHLLRLGHGEEELETEKDFSRYGRVNYVLARRLELLREVGRLQESLDPLYIGCNLYVCSPSLPQVISRWEEYMSKVRPKQGKTVEVQAVAAYFPFHKYFSNAPQPVFKGRSYEEDMDIAEGCYRHIKKIFTQLEEFRAFELLRSGLDRSKYLLVKEAKIIAMTCTHAALKRHDLVELGFKYDNILMEEAAQILEIETFIPLLLQNPEDGYSRLKRWIMIGDHHQLPPVIKNMAFQKYSNMEQSLFTRFVRLGVPTIDLDAQGRARASLCNLYNWRYKHLGNLPHVQQLPEFQVPNPGLTFDFQLINVEDFNGVGESEPNPYFYQNLAEAEYTVALYMYMRLLGYPADRISILTTYNGQKHLIRDVINQRCAGNPFFSQPNKVTTVDRFQGQQNDYIILSLVRTKAVGHLRDVRRLVVAMSRARLGLYIFARVSLFQNCFELTPVFNQLTARPMQLHIRPHEYYSQEQPVYQIIKNMPEMTNLVYNMYMHMIQTSQKYKQVKTLDEFSQQQQKLAMPPQQTKTVAVVEEAPVSSGEPQEETPMEQDTPEGEATSEPNSEDTSEKEENQDTVGHAKMPEHPGRDSDSDGEDSGEEQKQ</sequence>
<evidence type="ECO:0000256" key="17">
    <source>
        <dbReference type="ARBA" id="ARBA00069875"/>
    </source>
</evidence>
<dbReference type="CDD" id="cd18808">
    <property type="entry name" value="SF1_C_Upf1"/>
    <property type="match status" value="1"/>
</dbReference>
<comment type="subunit">
    <text evidence="16">Identified in the spliceosome C complex. Component of the XAB2 complex, a multimeric protein complex composed of XAB2, PRPF19, AQR, ZNF830, ISY1, and PPIE. Identified in a pentameric intron-binding (IB) complex composed of AQR, XAB2, ISY1, ZNF830 and PPIE that is incorporated into the spliceosome as a preassembled complex. The IB complex does not contain PRPF19. Within the spliceosome, interacts with SNRPA1, SF3B1, SF3B3, SF3A1 and SF3A2.</text>
</comment>
<evidence type="ECO:0000256" key="6">
    <source>
        <dbReference type="ARBA" id="ARBA00022801"/>
    </source>
</evidence>
<comment type="similarity">
    <text evidence="15">Belongs to the CWF11 family.</text>
</comment>
<feature type="compositionally biased region" description="Acidic residues" evidence="19">
    <location>
        <begin position="755"/>
        <end position="766"/>
    </location>
</feature>
<dbReference type="PANTHER" id="PTHR10887">
    <property type="entry name" value="DNA2/NAM7 HELICASE FAMILY"/>
    <property type="match status" value="1"/>
</dbReference>
<evidence type="ECO:0000256" key="7">
    <source>
        <dbReference type="ARBA" id="ARBA00022806"/>
    </source>
</evidence>
<dbReference type="GO" id="GO:0005524">
    <property type="term" value="F:ATP binding"/>
    <property type="evidence" value="ECO:0007669"/>
    <property type="project" value="UniProtKB-KW"/>
</dbReference>
<reference evidence="23" key="1">
    <citation type="submission" date="2025-08" db="UniProtKB">
        <authorList>
            <consortium name="Ensembl"/>
        </authorList>
    </citation>
    <scope>IDENTIFICATION</scope>
</reference>
<evidence type="ECO:0000256" key="4">
    <source>
        <dbReference type="ARBA" id="ARBA00022728"/>
    </source>
</evidence>
<dbReference type="InterPro" id="IPR027417">
    <property type="entry name" value="P-loop_NTPase"/>
</dbReference>
<evidence type="ECO:0000259" key="22">
    <source>
        <dbReference type="Pfam" id="PF21144"/>
    </source>
</evidence>
<dbReference type="GO" id="GO:0005654">
    <property type="term" value="C:nucleoplasm"/>
    <property type="evidence" value="ECO:0007669"/>
    <property type="project" value="UniProtKB-SubCell"/>
</dbReference>
<organism evidence="23 24">
    <name type="scientific">Sander lucioperca</name>
    <name type="common">Pike-perch</name>
    <name type="synonym">Perca lucioperca</name>
    <dbReference type="NCBI Taxonomy" id="283035"/>
    <lineage>
        <taxon>Eukaryota</taxon>
        <taxon>Metazoa</taxon>
        <taxon>Chordata</taxon>
        <taxon>Craniata</taxon>
        <taxon>Vertebrata</taxon>
        <taxon>Euteleostomi</taxon>
        <taxon>Actinopterygii</taxon>
        <taxon>Neopterygii</taxon>
        <taxon>Teleostei</taxon>
        <taxon>Neoteleostei</taxon>
        <taxon>Acanthomorphata</taxon>
        <taxon>Eupercaria</taxon>
        <taxon>Perciformes</taxon>
        <taxon>Percoidei</taxon>
        <taxon>Percidae</taxon>
        <taxon>Luciopercinae</taxon>
        <taxon>Sander</taxon>
    </lineage>
</organism>
<dbReference type="Pfam" id="PF21144">
    <property type="entry name" value="Aquarius_N_3rd"/>
    <property type="match status" value="1"/>
</dbReference>
<keyword evidence="5" id="KW-0547">Nucleotide-binding</keyword>
<keyword evidence="12" id="KW-0539">Nucleus</keyword>
<evidence type="ECO:0000259" key="20">
    <source>
        <dbReference type="Pfam" id="PF13086"/>
    </source>
</evidence>
<evidence type="ECO:0000256" key="12">
    <source>
        <dbReference type="ARBA" id="ARBA00023242"/>
    </source>
</evidence>
<dbReference type="InterPro" id="IPR045055">
    <property type="entry name" value="DNA2/NAM7-like"/>
</dbReference>
<evidence type="ECO:0000256" key="5">
    <source>
        <dbReference type="ARBA" id="ARBA00022741"/>
    </source>
</evidence>
<evidence type="ECO:0000256" key="10">
    <source>
        <dbReference type="ARBA" id="ARBA00022990"/>
    </source>
</evidence>
<keyword evidence="10" id="KW-0007">Acetylation</keyword>
<dbReference type="GeneTree" id="ENSGT00940000156668"/>
<keyword evidence="3" id="KW-0507">mRNA processing</keyword>
<evidence type="ECO:0000259" key="21">
    <source>
        <dbReference type="Pfam" id="PF13087"/>
    </source>
</evidence>
<dbReference type="FunFam" id="3.40.50.300:FF:000396">
    <property type="entry name" value="RNA helicase aquarius"/>
    <property type="match status" value="1"/>
</dbReference>
<feature type="domain" description="DNA2/NAM7 helicase-like C-terminal" evidence="21">
    <location>
        <begin position="410"/>
        <end position="600"/>
    </location>
</feature>
<dbReference type="GO" id="GO:0003724">
    <property type="term" value="F:RNA helicase activity"/>
    <property type="evidence" value="ECO:0007669"/>
    <property type="project" value="UniProtKB-EC"/>
</dbReference>
<accession>A0A8C9Z7W4</accession>
<evidence type="ECO:0000256" key="14">
    <source>
        <dbReference type="ARBA" id="ARBA00057313"/>
    </source>
</evidence>
<dbReference type="Ensembl" id="ENSSLUT00000035309.1">
    <property type="protein sequence ID" value="ENSSLUP00000034250.1"/>
    <property type="gene ID" value="ENSSLUG00000011894.1"/>
</dbReference>
<comment type="subcellular location">
    <subcellularLocation>
        <location evidence="1">Nucleus</location>
        <location evidence="1">Nucleoplasm</location>
    </subcellularLocation>
</comment>
<evidence type="ECO:0000256" key="15">
    <source>
        <dbReference type="ARBA" id="ARBA00061244"/>
    </source>
</evidence>
<dbReference type="Gene3D" id="3.40.50.300">
    <property type="entry name" value="P-loop containing nucleotide triphosphate hydrolases"/>
    <property type="match status" value="2"/>
</dbReference>
<evidence type="ECO:0000256" key="16">
    <source>
        <dbReference type="ARBA" id="ARBA00063921"/>
    </source>
</evidence>
<dbReference type="Pfam" id="PF13086">
    <property type="entry name" value="AAA_11"/>
    <property type="match status" value="1"/>
</dbReference>
<evidence type="ECO:0000256" key="8">
    <source>
        <dbReference type="ARBA" id="ARBA00022840"/>
    </source>
</evidence>
<dbReference type="EC" id="3.6.4.13" evidence="2"/>
<dbReference type="GO" id="GO:0008380">
    <property type="term" value="P:RNA splicing"/>
    <property type="evidence" value="ECO:0007669"/>
    <property type="project" value="UniProtKB-KW"/>
</dbReference>
<feature type="region of interest" description="Disordered" evidence="19">
    <location>
        <begin position="678"/>
        <end position="766"/>
    </location>
</feature>
<feature type="compositionally biased region" description="Acidic residues" evidence="19">
    <location>
        <begin position="726"/>
        <end position="737"/>
    </location>
</feature>
<keyword evidence="4" id="KW-0747">Spliceosome</keyword>
<keyword evidence="6" id="KW-0378">Hydrolase</keyword>
<dbReference type="CDD" id="cd17935">
    <property type="entry name" value="EEXXQc_AQR"/>
    <property type="match status" value="1"/>
</dbReference>
<protein>
    <recommendedName>
        <fullName evidence="17">RNA helicase aquarius</fullName>
        <ecNumber evidence="2">3.6.4.13</ecNumber>
    </recommendedName>
    <alternativeName>
        <fullName evidence="18">Intron-binding protein of 160 kDa</fullName>
    </alternativeName>
</protein>
<evidence type="ECO:0000256" key="3">
    <source>
        <dbReference type="ARBA" id="ARBA00022664"/>
    </source>
</evidence>
<dbReference type="GO" id="GO:0003729">
    <property type="term" value="F:mRNA binding"/>
    <property type="evidence" value="ECO:0007669"/>
    <property type="project" value="TreeGrafter"/>
</dbReference>
<evidence type="ECO:0000256" key="19">
    <source>
        <dbReference type="SAM" id="MobiDB-lite"/>
    </source>
</evidence>
<feature type="compositionally biased region" description="Basic and acidic residues" evidence="19">
    <location>
        <begin position="744"/>
        <end position="754"/>
    </location>
</feature>
<dbReference type="InterPro" id="IPR041677">
    <property type="entry name" value="DNA2/NAM7_AAA_11"/>
</dbReference>
<dbReference type="InterPro" id="IPR048967">
    <property type="entry name" value="Aquarius_insert"/>
</dbReference>
<feature type="domain" description="DNA2/NAM7 helicase helicase" evidence="20">
    <location>
        <begin position="101"/>
        <end position="401"/>
    </location>
</feature>
<dbReference type="Proteomes" id="UP000694568">
    <property type="component" value="Unplaced"/>
</dbReference>
<keyword evidence="7" id="KW-0347">Helicase</keyword>
<feature type="compositionally biased region" description="Low complexity" evidence="19">
    <location>
        <begin position="678"/>
        <end position="689"/>
    </location>
</feature>
<keyword evidence="11" id="KW-0508">mRNA splicing</keyword>
<dbReference type="SUPFAM" id="SSF52540">
    <property type="entry name" value="P-loop containing nucleoside triphosphate hydrolases"/>
    <property type="match status" value="1"/>
</dbReference>
<evidence type="ECO:0000256" key="1">
    <source>
        <dbReference type="ARBA" id="ARBA00004642"/>
    </source>
</evidence>
<feature type="compositionally biased region" description="Acidic residues" evidence="19">
    <location>
        <begin position="706"/>
        <end position="718"/>
    </location>
</feature>
<evidence type="ECO:0000313" key="24">
    <source>
        <dbReference type="Proteomes" id="UP000694568"/>
    </source>
</evidence>
<dbReference type="GO" id="GO:0006397">
    <property type="term" value="P:mRNA processing"/>
    <property type="evidence" value="ECO:0007669"/>
    <property type="project" value="UniProtKB-KW"/>
</dbReference>